<dbReference type="InterPro" id="IPR023214">
    <property type="entry name" value="HAD_sf"/>
</dbReference>
<dbReference type="Gene3D" id="3.40.50.1000">
    <property type="entry name" value="HAD superfamily/HAD-like"/>
    <property type="match status" value="1"/>
</dbReference>
<dbReference type="EC" id="3.1.3.18" evidence="4"/>
<evidence type="ECO:0000256" key="3">
    <source>
        <dbReference type="ARBA" id="ARBA00006171"/>
    </source>
</evidence>
<dbReference type="Pfam" id="PF13419">
    <property type="entry name" value="HAD_2"/>
    <property type="match status" value="1"/>
</dbReference>
<dbReference type="GO" id="GO:0005829">
    <property type="term" value="C:cytosol"/>
    <property type="evidence" value="ECO:0007669"/>
    <property type="project" value="TreeGrafter"/>
</dbReference>
<dbReference type="AlphaFoldDB" id="A0A1G9C6Y4"/>
<proteinExistence type="inferred from homology"/>
<dbReference type="InterPro" id="IPR050155">
    <property type="entry name" value="HAD-like_hydrolase_sf"/>
</dbReference>
<dbReference type="Proteomes" id="UP000199053">
    <property type="component" value="Unassembled WGS sequence"/>
</dbReference>
<comment type="similarity">
    <text evidence="3">Belongs to the HAD-like hydrolase superfamily. CbbY/CbbZ/Gph/YieH family.</text>
</comment>
<dbReference type="RefSeq" id="WP_092158026.1">
    <property type="nucleotide sequence ID" value="NZ_FNGA01000001.1"/>
</dbReference>
<dbReference type="InterPro" id="IPR041492">
    <property type="entry name" value="HAD_2"/>
</dbReference>
<name>A0A1G9C6Y4_9BACT</name>
<dbReference type="NCBIfam" id="TIGR01549">
    <property type="entry name" value="HAD-SF-IA-v1"/>
    <property type="match status" value="1"/>
</dbReference>
<sequence>MKKIEGIIFDFDGTLAELTIDFNEMKKRLKAIGKAFLDPLPETDNLPALEWVDHIAACLATDDPDLGKEFHTRCRFLIISMEIEAAKHGKLFPFTYPILCGLQQSGIKTGIITRNTSVAVKTILPDVEKLCGCFLSRDDVDNVKPHPEHILKALGVINLCPENALMVGDHLIDIETGKRAGTLTAAVATGRMSFEDLKKVKPDFMAKDCQELMGILKESGRF</sequence>
<dbReference type="PANTHER" id="PTHR43434:SF1">
    <property type="entry name" value="PHOSPHOGLYCOLATE PHOSPHATASE"/>
    <property type="match status" value="1"/>
</dbReference>
<dbReference type="STRING" id="246191.SAMN05660337_0567"/>
<dbReference type="SFLD" id="SFLDS00003">
    <property type="entry name" value="Haloacid_Dehalogenase"/>
    <property type="match status" value="1"/>
</dbReference>
<evidence type="ECO:0000256" key="4">
    <source>
        <dbReference type="ARBA" id="ARBA00013078"/>
    </source>
</evidence>
<evidence type="ECO:0000313" key="5">
    <source>
        <dbReference type="EMBL" id="SDK47410.1"/>
    </source>
</evidence>
<comment type="pathway">
    <text evidence="2">Organic acid metabolism; glycolate biosynthesis; glycolate from 2-phosphoglycolate: step 1/1.</text>
</comment>
<dbReference type="OrthoDB" id="5421442at2"/>
<dbReference type="GO" id="GO:0006281">
    <property type="term" value="P:DNA repair"/>
    <property type="evidence" value="ECO:0007669"/>
    <property type="project" value="TreeGrafter"/>
</dbReference>
<dbReference type="SUPFAM" id="SSF56784">
    <property type="entry name" value="HAD-like"/>
    <property type="match status" value="1"/>
</dbReference>
<dbReference type="GO" id="GO:0008967">
    <property type="term" value="F:phosphoglycolate phosphatase activity"/>
    <property type="evidence" value="ECO:0007669"/>
    <property type="project" value="UniProtKB-EC"/>
</dbReference>
<dbReference type="PANTHER" id="PTHR43434">
    <property type="entry name" value="PHOSPHOGLYCOLATE PHOSPHATASE"/>
    <property type="match status" value="1"/>
</dbReference>
<reference evidence="6" key="1">
    <citation type="submission" date="2016-10" db="EMBL/GenBank/DDBJ databases">
        <authorList>
            <person name="Varghese N."/>
            <person name="Submissions S."/>
        </authorList>
    </citation>
    <scope>NUCLEOTIDE SEQUENCE [LARGE SCALE GENOMIC DNA]</scope>
    <source>
        <strain evidence="6">DSM 16995</strain>
    </source>
</reference>
<accession>A0A1G9C6Y4</accession>
<evidence type="ECO:0000256" key="1">
    <source>
        <dbReference type="ARBA" id="ARBA00000830"/>
    </source>
</evidence>
<dbReference type="InterPro" id="IPR036412">
    <property type="entry name" value="HAD-like_sf"/>
</dbReference>
<keyword evidence="6" id="KW-1185">Reference proteome</keyword>
<dbReference type="SFLD" id="SFLDG01129">
    <property type="entry name" value="C1.5:_HAD__Beta-PGM__Phosphata"/>
    <property type="match status" value="1"/>
</dbReference>
<dbReference type="EMBL" id="FNGA01000001">
    <property type="protein sequence ID" value="SDK47410.1"/>
    <property type="molecule type" value="Genomic_DNA"/>
</dbReference>
<comment type="catalytic activity">
    <reaction evidence="1">
        <text>2-phosphoglycolate + H2O = glycolate + phosphate</text>
        <dbReference type="Rhea" id="RHEA:14369"/>
        <dbReference type="ChEBI" id="CHEBI:15377"/>
        <dbReference type="ChEBI" id="CHEBI:29805"/>
        <dbReference type="ChEBI" id="CHEBI:43474"/>
        <dbReference type="ChEBI" id="CHEBI:58033"/>
        <dbReference type="EC" id="3.1.3.18"/>
    </reaction>
</comment>
<protein>
    <recommendedName>
        <fullName evidence="4">phosphoglycolate phosphatase</fullName>
        <ecNumber evidence="4">3.1.3.18</ecNumber>
    </recommendedName>
</protein>
<evidence type="ECO:0000313" key="6">
    <source>
        <dbReference type="Proteomes" id="UP000199053"/>
    </source>
</evidence>
<dbReference type="InterPro" id="IPR006439">
    <property type="entry name" value="HAD-SF_hydro_IA"/>
</dbReference>
<organism evidence="5 6">
    <name type="scientific">Maridesulfovibrio ferrireducens</name>
    <dbReference type="NCBI Taxonomy" id="246191"/>
    <lineage>
        <taxon>Bacteria</taxon>
        <taxon>Pseudomonadati</taxon>
        <taxon>Thermodesulfobacteriota</taxon>
        <taxon>Desulfovibrionia</taxon>
        <taxon>Desulfovibrionales</taxon>
        <taxon>Desulfovibrionaceae</taxon>
        <taxon>Maridesulfovibrio</taxon>
    </lineage>
</organism>
<gene>
    <name evidence="5" type="ORF">SAMN05660337_0567</name>
</gene>
<evidence type="ECO:0000256" key="2">
    <source>
        <dbReference type="ARBA" id="ARBA00004818"/>
    </source>
</evidence>